<accession>A0ABR8XQU6</accession>
<reference evidence="3 4" key="1">
    <citation type="submission" date="2020-08" db="EMBL/GenBank/DDBJ databases">
        <title>A Genomic Blueprint of the Chicken Gut Microbiome.</title>
        <authorList>
            <person name="Gilroy R."/>
            <person name="Ravi A."/>
            <person name="Getino M."/>
            <person name="Pursley I."/>
            <person name="Horton D.L."/>
            <person name="Alikhan N.-F."/>
            <person name="Baker D."/>
            <person name="Gharbi K."/>
            <person name="Hall N."/>
            <person name="Watson M."/>
            <person name="Adriaenssens E.M."/>
            <person name="Foster-Nyarko E."/>
            <person name="Jarju S."/>
            <person name="Secka A."/>
            <person name="Antonio M."/>
            <person name="Oren A."/>
            <person name="Chaudhuri R."/>
            <person name="La Ragione R.M."/>
            <person name="Hildebrand F."/>
            <person name="Pallen M.J."/>
        </authorList>
    </citation>
    <scope>NUCLEOTIDE SEQUENCE [LARGE SCALE GENOMIC DNA]</scope>
    <source>
        <strain evidence="3 4">Sa1YVA6</strain>
    </source>
</reference>
<sequence>MEGIITLLAMVGIVVMVVRFMPKKGVKYITTKDLQPLLEDKQYVFVDVRTEKEYKESHIPQFINRPVGTYLGDLPKDRPIVVICQSGVRSNKSCKELVKLGYTDVTNVRRGMNGLRAG</sequence>
<keyword evidence="1" id="KW-0472">Membrane</keyword>
<comment type="caution">
    <text evidence="3">The sequence shown here is derived from an EMBL/GenBank/DDBJ whole genome shotgun (WGS) entry which is preliminary data.</text>
</comment>
<gene>
    <name evidence="3" type="ORF">H9632_14705</name>
</gene>
<dbReference type="Gene3D" id="3.40.250.10">
    <property type="entry name" value="Rhodanese-like domain"/>
    <property type="match status" value="1"/>
</dbReference>
<dbReference type="SUPFAM" id="SSF52821">
    <property type="entry name" value="Rhodanese/Cell cycle control phosphatase"/>
    <property type="match status" value="1"/>
</dbReference>
<organism evidence="3 4">
    <name type="scientific">Solibacillus merdavium</name>
    <dbReference type="NCBI Taxonomy" id="2762218"/>
    <lineage>
        <taxon>Bacteria</taxon>
        <taxon>Bacillati</taxon>
        <taxon>Bacillota</taxon>
        <taxon>Bacilli</taxon>
        <taxon>Bacillales</taxon>
        <taxon>Caryophanaceae</taxon>
        <taxon>Solibacillus</taxon>
    </lineage>
</organism>
<keyword evidence="1" id="KW-1133">Transmembrane helix</keyword>
<feature type="domain" description="Rhodanese" evidence="2">
    <location>
        <begin position="39"/>
        <end position="116"/>
    </location>
</feature>
<keyword evidence="4" id="KW-1185">Reference proteome</keyword>
<evidence type="ECO:0000256" key="1">
    <source>
        <dbReference type="SAM" id="Phobius"/>
    </source>
</evidence>
<evidence type="ECO:0000313" key="3">
    <source>
        <dbReference type="EMBL" id="MBD8034319.1"/>
    </source>
</evidence>
<dbReference type="InterPro" id="IPR036873">
    <property type="entry name" value="Rhodanese-like_dom_sf"/>
</dbReference>
<dbReference type="InterPro" id="IPR001763">
    <property type="entry name" value="Rhodanese-like_dom"/>
</dbReference>
<dbReference type="PROSITE" id="PS50206">
    <property type="entry name" value="RHODANESE_3"/>
    <property type="match status" value="1"/>
</dbReference>
<dbReference type="PANTHER" id="PTHR43031">
    <property type="entry name" value="FAD-DEPENDENT OXIDOREDUCTASE"/>
    <property type="match status" value="1"/>
</dbReference>
<dbReference type="CDD" id="cd00158">
    <property type="entry name" value="RHOD"/>
    <property type="match status" value="1"/>
</dbReference>
<dbReference type="SMART" id="SM00450">
    <property type="entry name" value="RHOD"/>
    <property type="match status" value="1"/>
</dbReference>
<keyword evidence="1" id="KW-0812">Transmembrane</keyword>
<dbReference type="RefSeq" id="WP_191704822.1">
    <property type="nucleotide sequence ID" value="NZ_JACSPW010000015.1"/>
</dbReference>
<proteinExistence type="predicted"/>
<protein>
    <submittedName>
        <fullName evidence="3">Rhodanese-like domain-containing protein</fullName>
    </submittedName>
</protein>
<dbReference type="PANTHER" id="PTHR43031:SF17">
    <property type="entry name" value="SULFURTRANSFERASE YTWF-RELATED"/>
    <property type="match status" value="1"/>
</dbReference>
<dbReference type="EMBL" id="JACSPW010000015">
    <property type="protein sequence ID" value="MBD8034319.1"/>
    <property type="molecule type" value="Genomic_DNA"/>
</dbReference>
<dbReference type="Pfam" id="PF00581">
    <property type="entry name" value="Rhodanese"/>
    <property type="match status" value="1"/>
</dbReference>
<name>A0ABR8XQU6_9BACL</name>
<dbReference type="InterPro" id="IPR050229">
    <property type="entry name" value="GlpE_sulfurtransferase"/>
</dbReference>
<dbReference type="Proteomes" id="UP000600565">
    <property type="component" value="Unassembled WGS sequence"/>
</dbReference>
<feature type="transmembrane region" description="Helical" evidence="1">
    <location>
        <begin position="6"/>
        <end position="22"/>
    </location>
</feature>
<evidence type="ECO:0000259" key="2">
    <source>
        <dbReference type="PROSITE" id="PS50206"/>
    </source>
</evidence>
<evidence type="ECO:0000313" key="4">
    <source>
        <dbReference type="Proteomes" id="UP000600565"/>
    </source>
</evidence>